<protein>
    <submittedName>
        <fullName evidence="4">ATP12 family protein</fullName>
    </submittedName>
</protein>
<comment type="similarity">
    <text evidence="1">Belongs to the ATP12 family.</text>
</comment>
<dbReference type="EMBL" id="JAZDQV010000005">
    <property type="protein sequence ID" value="MEE1877426.1"/>
    <property type="molecule type" value="Genomic_DNA"/>
</dbReference>
<dbReference type="InterPro" id="IPR042272">
    <property type="entry name" value="ATP12_ATP_synth-F1-assembly_N"/>
</dbReference>
<dbReference type="Gene3D" id="1.10.3580.10">
    <property type="entry name" value="ATP12 ATPase"/>
    <property type="match status" value="1"/>
</dbReference>
<dbReference type="RefSeq" id="WP_354144527.1">
    <property type="nucleotide sequence ID" value="NZ_JAZDQV010000005.1"/>
</dbReference>
<proteinExistence type="inferred from homology"/>
<dbReference type="PANTHER" id="PTHR21013:SF10">
    <property type="entry name" value="ATP SYNTHASE MITOCHONDRIAL F1 COMPLEX ASSEMBLY FACTOR 2"/>
    <property type="match status" value="1"/>
</dbReference>
<evidence type="ECO:0000256" key="2">
    <source>
        <dbReference type="ARBA" id="ARBA00022946"/>
    </source>
</evidence>
<reference evidence="4 5" key="1">
    <citation type="submission" date="2024-01" db="EMBL/GenBank/DDBJ databases">
        <title>The genome sequence of Erythrobacteraceae sp. strain 1XM1-14.</title>
        <authorList>
            <person name="Liu Y."/>
        </authorList>
    </citation>
    <scope>NUCLEOTIDE SEQUENCE [LARGE SCALE GENOMIC DNA]</scope>
    <source>
        <strain evidence="4 5">1XM1-14</strain>
    </source>
</reference>
<evidence type="ECO:0000256" key="1">
    <source>
        <dbReference type="ARBA" id="ARBA00008231"/>
    </source>
</evidence>
<evidence type="ECO:0000256" key="3">
    <source>
        <dbReference type="ARBA" id="ARBA00023186"/>
    </source>
</evidence>
<evidence type="ECO:0000313" key="4">
    <source>
        <dbReference type="EMBL" id="MEE1877426.1"/>
    </source>
</evidence>
<dbReference type="SUPFAM" id="SSF160909">
    <property type="entry name" value="ATP12-like"/>
    <property type="match status" value="1"/>
</dbReference>
<dbReference type="Pfam" id="PF07542">
    <property type="entry name" value="ATP12"/>
    <property type="match status" value="1"/>
</dbReference>
<accession>A0ABU7GGT3</accession>
<dbReference type="InterPro" id="IPR011419">
    <property type="entry name" value="ATP12_ATP_synth-F1-assembly"/>
</dbReference>
<dbReference type="Proteomes" id="UP001343492">
    <property type="component" value="Unassembled WGS sequence"/>
</dbReference>
<dbReference type="Gene3D" id="3.30.2180.10">
    <property type="entry name" value="ATP12-like"/>
    <property type="match status" value="1"/>
</dbReference>
<dbReference type="PANTHER" id="PTHR21013">
    <property type="entry name" value="ATP SYNTHASE MITOCHONDRIAL F1 COMPLEX ASSEMBLY FACTOR 2/ATP12 PROTEIN, MITOCHONDRIAL PRECURSOR"/>
    <property type="match status" value="1"/>
</dbReference>
<keyword evidence="3" id="KW-0143">Chaperone</keyword>
<keyword evidence="5" id="KW-1185">Reference proteome</keyword>
<keyword evidence="2" id="KW-0809">Transit peptide</keyword>
<name>A0ABU7GGT3_9SPHN</name>
<dbReference type="InterPro" id="IPR023335">
    <property type="entry name" value="ATP12_ortho_dom_sf"/>
</dbReference>
<gene>
    <name evidence="4" type="ORF">VRS74_06970</name>
</gene>
<comment type="caution">
    <text evidence="4">The sequence shown here is derived from an EMBL/GenBank/DDBJ whole genome shotgun (WGS) entry which is preliminary data.</text>
</comment>
<organism evidence="4 5">
    <name type="scientific">Altererythrobacter litoralis</name>
    <dbReference type="NCBI Taxonomy" id="3113904"/>
    <lineage>
        <taxon>Bacteria</taxon>
        <taxon>Pseudomonadati</taxon>
        <taxon>Pseudomonadota</taxon>
        <taxon>Alphaproteobacteria</taxon>
        <taxon>Sphingomonadales</taxon>
        <taxon>Erythrobacteraceae</taxon>
        <taxon>Altererythrobacter</taxon>
    </lineage>
</organism>
<sequence>MKRFYKEVAVAEVPGGWQVMLDGRGIKSMKGAPQVLPSRALADALASEWAGQGEDIHPAAFRFRDQADFAIDIVAADPAAAIDTLLGFAETDTLCYRADPDEPLYARQQAEWEPLLSTLELRVSVSFTRVSGIMHRPQPPATLDRLRERLGALDHFALAGLQAAASLAASLTVALLALEQAADSGVLWRAASLEEEWQAEQWGRDPQAEEHRARKHADFLAACEWMRLLRA</sequence>
<evidence type="ECO:0000313" key="5">
    <source>
        <dbReference type="Proteomes" id="UP001343492"/>
    </source>
</evidence>